<feature type="non-terminal residue" evidence="1">
    <location>
        <position position="219"/>
    </location>
</feature>
<comment type="caution">
    <text evidence="1">The sequence shown here is derived from an EMBL/GenBank/DDBJ whole genome shotgun (WGS) entry which is preliminary data.</text>
</comment>
<evidence type="ECO:0000313" key="1">
    <source>
        <dbReference type="EMBL" id="NDU99268.1"/>
    </source>
</evidence>
<dbReference type="EMBL" id="JAAFZH010000028">
    <property type="protein sequence ID" value="NDU99268.1"/>
    <property type="molecule type" value="Genomic_DNA"/>
</dbReference>
<name>A0A6L9LKE0_9BACT</name>
<gene>
    <name evidence="1" type="ORF">GK108_30600</name>
</gene>
<dbReference type="RefSeq" id="WP_163955400.1">
    <property type="nucleotide sequence ID" value="NZ_JAAFZH010000028.1"/>
</dbReference>
<reference evidence="1 2" key="1">
    <citation type="submission" date="2020-02" db="EMBL/GenBank/DDBJ databases">
        <title>Draft genome sequence of two Spirosoma agri KCTC 52727 and Spirosoma terrae KCTC 52035.</title>
        <authorList>
            <person name="Rojas J."/>
            <person name="Ambika Manirajan B."/>
            <person name="Suarez C."/>
            <person name="Ratering S."/>
            <person name="Schnell S."/>
        </authorList>
    </citation>
    <scope>NUCLEOTIDE SEQUENCE [LARGE SCALE GENOMIC DNA]</scope>
    <source>
        <strain evidence="1 2">KCTC 52035</strain>
    </source>
</reference>
<evidence type="ECO:0000313" key="2">
    <source>
        <dbReference type="Proteomes" id="UP000474175"/>
    </source>
</evidence>
<dbReference type="Proteomes" id="UP000474175">
    <property type="component" value="Unassembled WGS sequence"/>
</dbReference>
<sequence>MRSVFVSRPNWIPVTFQAGVDNFYNLLESNSLSTRTIGVSDYPNESPLDEVIKLMKQCEGTIILGIPQIEITSGKIKDTEIKPIQRLGTEWNHIEGALAHSLNHPMLVIHHLEVKRGIFDRGACNAFLHSVDMSDPSWVISKPISGALTNWKNKLVKVDKQTPSNETSSIPKPTLQWGMYKFEGEAGLYCPVCFEKQGLKIPCSRINSSHYQCPNCNAK</sequence>
<dbReference type="AlphaFoldDB" id="A0A6L9LKE0"/>
<proteinExistence type="predicted"/>
<protein>
    <submittedName>
        <fullName evidence="1">Uncharacterized protein</fullName>
    </submittedName>
</protein>
<organism evidence="1 2">
    <name type="scientific">Spirosoma terrae</name>
    <dbReference type="NCBI Taxonomy" id="1968276"/>
    <lineage>
        <taxon>Bacteria</taxon>
        <taxon>Pseudomonadati</taxon>
        <taxon>Bacteroidota</taxon>
        <taxon>Cytophagia</taxon>
        <taxon>Cytophagales</taxon>
        <taxon>Cytophagaceae</taxon>
        <taxon>Spirosoma</taxon>
    </lineage>
</organism>
<accession>A0A6L9LKE0</accession>
<keyword evidence="2" id="KW-1185">Reference proteome</keyword>